<accession>A0A180GRW4</accession>
<protein>
    <submittedName>
        <fullName evidence="1 2">Uncharacterized protein</fullName>
    </submittedName>
</protein>
<proteinExistence type="predicted"/>
<evidence type="ECO:0000313" key="1">
    <source>
        <dbReference type="EMBL" id="OAV95435.1"/>
    </source>
</evidence>
<reference evidence="2 3" key="3">
    <citation type="journal article" date="2017" name="G3 (Bethesda)">
        <title>Comparative analysis highlights variable genome content of wheat rusts and divergence of the mating loci.</title>
        <authorList>
            <person name="Cuomo C.A."/>
            <person name="Bakkeren G."/>
            <person name="Khalil H.B."/>
            <person name="Panwar V."/>
            <person name="Joly D."/>
            <person name="Linning R."/>
            <person name="Sakthikumar S."/>
            <person name="Song X."/>
            <person name="Adiconis X."/>
            <person name="Fan L."/>
            <person name="Goldberg J.M."/>
            <person name="Levin J.Z."/>
            <person name="Young S."/>
            <person name="Zeng Q."/>
            <person name="Anikster Y."/>
            <person name="Bruce M."/>
            <person name="Wang M."/>
            <person name="Yin C."/>
            <person name="McCallum B."/>
            <person name="Szabo L.J."/>
            <person name="Hulbert S."/>
            <person name="Chen X."/>
            <person name="Fellers J.P."/>
        </authorList>
    </citation>
    <scope>NUCLEOTIDE SEQUENCE</scope>
    <source>
        <strain evidence="2">isolate 1-1 / race 1 (BBBD)</strain>
        <strain evidence="3">Isolate 1-1 / race 1 (BBBD)</strain>
    </source>
</reference>
<reference evidence="2" key="4">
    <citation type="submission" date="2025-05" db="UniProtKB">
        <authorList>
            <consortium name="EnsemblFungi"/>
        </authorList>
    </citation>
    <scope>IDENTIFICATION</scope>
    <source>
        <strain evidence="2">isolate 1-1 / race 1 (BBBD)</strain>
    </source>
</reference>
<dbReference type="VEuPathDB" id="FungiDB:PTTG_03508"/>
<organism evidence="1">
    <name type="scientific">Puccinia triticina (isolate 1-1 / race 1 (BBBD))</name>
    <name type="common">Brown leaf rust fungus</name>
    <dbReference type="NCBI Taxonomy" id="630390"/>
    <lineage>
        <taxon>Eukaryota</taxon>
        <taxon>Fungi</taxon>
        <taxon>Dikarya</taxon>
        <taxon>Basidiomycota</taxon>
        <taxon>Pucciniomycotina</taxon>
        <taxon>Pucciniomycetes</taxon>
        <taxon>Pucciniales</taxon>
        <taxon>Pucciniaceae</taxon>
        <taxon>Puccinia</taxon>
    </lineage>
</organism>
<dbReference type="Proteomes" id="UP000005240">
    <property type="component" value="Unassembled WGS sequence"/>
</dbReference>
<sequence>MSSDYIVCETKILLTNENYPLWLLLIEAKLHKLKYLNVVPRILAYVSSSLPEANKFNGNKLWTLLKSKYAGDDLTAKTTPLKQSLVEMKPTDVSYLHIYKQL</sequence>
<name>A0A180GRW4_PUCT1</name>
<dbReference type="AlphaFoldDB" id="A0A180GRW4"/>
<dbReference type="OrthoDB" id="2504216at2759"/>
<evidence type="ECO:0000313" key="3">
    <source>
        <dbReference type="Proteomes" id="UP000005240"/>
    </source>
</evidence>
<reference evidence="1" key="1">
    <citation type="submission" date="2009-11" db="EMBL/GenBank/DDBJ databases">
        <authorList>
            <consortium name="The Broad Institute Genome Sequencing Platform"/>
            <person name="Ward D."/>
            <person name="Feldgarden M."/>
            <person name="Earl A."/>
            <person name="Young S.K."/>
            <person name="Zeng Q."/>
            <person name="Koehrsen M."/>
            <person name="Alvarado L."/>
            <person name="Berlin A."/>
            <person name="Bochicchio J."/>
            <person name="Borenstein D."/>
            <person name="Chapman S.B."/>
            <person name="Chen Z."/>
            <person name="Engels R."/>
            <person name="Freedman E."/>
            <person name="Gellesch M."/>
            <person name="Goldberg J."/>
            <person name="Griggs A."/>
            <person name="Gujja S."/>
            <person name="Heilman E."/>
            <person name="Heiman D."/>
            <person name="Hepburn T."/>
            <person name="Howarth C."/>
            <person name="Jen D."/>
            <person name="Larson L."/>
            <person name="Lewis B."/>
            <person name="Mehta T."/>
            <person name="Park D."/>
            <person name="Pearson M."/>
            <person name="Roberts A."/>
            <person name="Saif S."/>
            <person name="Shea T."/>
            <person name="Shenoy N."/>
            <person name="Sisk P."/>
            <person name="Stolte C."/>
            <person name="Sykes S."/>
            <person name="Thomson T."/>
            <person name="Walk T."/>
            <person name="White J."/>
            <person name="Yandava C."/>
            <person name="Izard J."/>
            <person name="Baranova O.V."/>
            <person name="Blanton J.M."/>
            <person name="Tanner A.C."/>
            <person name="Dewhirst F.E."/>
            <person name="Haas B."/>
            <person name="Nusbaum C."/>
            <person name="Birren B."/>
        </authorList>
    </citation>
    <scope>NUCLEOTIDE SEQUENCE [LARGE SCALE GENOMIC DNA]</scope>
    <source>
        <strain evidence="1">1-1 BBBD Race 1</strain>
    </source>
</reference>
<keyword evidence="3" id="KW-1185">Reference proteome</keyword>
<dbReference type="EnsemblFungi" id="PTTG_03508-t43_1">
    <property type="protein sequence ID" value="PTTG_03508-t43_1-p1"/>
    <property type="gene ID" value="PTTG_03508"/>
</dbReference>
<gene>
    <name evidence="1" type="ORF">PTTG_03508</name>
</gene>
<reference evidence="1" key="2">
    <citation type="submission" date="2016-05" db="EMBL/GenBank/DDBJ databases">
        <title>Comparative analysis highlights variable genome content of wheat rusts and divergence of the mating loci.</title>
        <authorList>
            <person name="Cuomo C.A."/>
            <person name="Bakkeren G."/>
            <person name="Szabo L."/>
            <person name="Khalil H."/>
            <person name="Joly D."/>
            <person name="Goldberg J."/>
            <person name="Young S."/>
            <person name="Zeng Q."/>
            <person name="Fellers J."/>
        </authorList>
    </citation>
    <scope>NUCLEOTIDE SEQUENCE [LARGE SCALE GENOMIC DNA]</scope>
    <source>
        <strain evidence="1">1-1 BBBD Race 1</strain>
    </source>
</reference>
<dbReference type="EMBL" id="ADAS02000029">
    <property type="protein sequence ID" value="OAV95435.1"/>
    <property type="molecule type" value="Genomic_DNA"/>
</dbReference>
<evidence type="ECO:0000313" key="2">
    <source>
        <dbReference type="EnsemblFungi" id="PTTG_03508-t43_1-p1"/>
    </source>
</evidence>